<evidence type="ECO:0000313" key="2">
    <source>
        <dbReference type="Proteomes" id="UP001315278"/>
    </source>
</evidence>
<evidence type="ECO:0000313" key="1">
    <source>
        <dbReference type="EMBL" id="MBR0796099.1"/>
    </source>
</evidence>
<accession>A0ABS5FH44</accession>
<dbReference type="RefSeq" id="WP_212396378.1">
    <property type="nucleotide sequence ID" value="NZ_JAFCJH010000010.1"/>
</dbReference>
<name>A0ABS5FH44_9BRAD</name>
<sequence length="61" mass="6770">MHGYTAYVLSPDDRILWRMDLFCGSDDDAREQAQSLAAGKPVELWDGARKVGKFAPSKALN</sequence>
<proteinExistence type="predicted"/>
<gene>
    <name evidence="1" type="ORF">JQ615_11930</name>
</gene>
<protein>
    <submittedName>
        <fullName evidence="1">Uncharacterized protein</fullName>
    </submittedName>
</protein>
<organism evidence="1 2">
    <name type="scientific">Bradyrhizobium jicamae</name>
    <dbReference type="NCBI Taxonomy" id="280332"/>
    <lineage>
        <taxon>Bacteria</taxon>
        <taxon>Pseudomonadati</taxon>
        <taxon>Pseudomonadota</taxon>
        <taxon>Alphaproteobacteria</taxon>
        <taxon>Hyphomicrobiales</taxon>
        <taxon>Nitrobacteraceae</taxon>
        <taxon>Bradyrhizobium</taxon>
    </lineage>
</organism>
<dbReference type="EMBL" id="JAFCJH010000010">
    <property type="protein sequence ID" value="MBR0796099.1"/>
    <property type="molecule type" value="Genomic_DNA"/>
</dbReference>
<keyword evidence="2" id="KW-1185">Reference proteome</keyword>
<dbReference type="Proteomes" id="UP001315278">
    <property type="component" value="Unassembled WGS sequence"/>
</dbReference>
<comment type="caution">
    <text evidence="1">The sequence shown here is derived from an EMBL/GenBank/DDBJ whole genome shotgun (WGS) entry which is preliminary data.</text>
</comment>
<reference evidence="2" key="1">
    <citation type="journal article" date="2021" name="ISME J.">
        <title>Evolutionary origin and ecological implication of a unique nif island in free-living Bradyrhizobium lineages.</title>
        <authorList>
            <person name="Tao J."/>
        </authorList>
    </citation>
    <scope>NUCLEOTIDE SEQUENCE [LARGE SCALE GENOMIC DNA]</scope>
    <source>
        <strain evidence="2">SZCCT0434</strain>
    </source>
</reference>